<reference evidence="1 2" key="1">
    <citation type="submission" date="2018-11" db="EMBL/GenBank/DDBJ databases">
        <title>Draft genome of Simplicispira Flexivirga sp. BO-16.</title>
        <authorList>
            <person name="Im W.T."/>
        </authorList>
    </citation>
    <scope>NUCLEOTIDE SEQUENCE [LARGE SCALE GENOMIC DNA]</scope>
    <source>
        <strain evidence="1 2">BO-16</strain>
    </source>
</reference>
<evidence type="ECO:0000313" key="2">
    <source>
        <dbReference type="Proteomes" id="UP000271678"/>
    </source>
</evidence>
<proteinExistence type="predicted"/>
<gene>
    <name evidence="1" type="ORF">EFY87_06805</name>
</gene>
<name>A0A3M9MEI6_9MICO</name>
<protein>
    <submittedName>
        <fullName evidence="1">Aminoglycoside phosphotransferase</fullName>
    </submittedName>
</protein>
<dbReference type="GO" id="GO:0016740">
    <property type="term" value="F:transferase activity"/>
    <property type="evidence" value="ECO:0007669"/>
    <property type="project" value="UniProtKB-KW"/>
</dbReference>
<keyword evidence="1" id="KW-0808">Transferase</keyword>
<comment type="caution">
    <text evidence="1">The sequence shown here is derived from an EMBL/GenBank/DDBJ whole genome shotgun (WGS) entry which is preliminary data.</text>
</comment>
<dbReference type="AlphaFoldDB" id="A0A3M9MEI6"/>
<dbReference type="OrthoDB" id="4427130at2"/>
<sequence length="272" mass="29113">MEHAVPSDRVLDLFAVPADLRALPGGQGGSVLAGDLVLSPGRDAVIADALSPVVARLAVTLDTRPKRRPRDLRIAMPIPARDGSWTVEGWSASRYEPGTVTCSDPAVVRAAGALLHAEFASAVTDWPLSRQEPRHRWDRAERAAFGPDTPDLGSYAAGQAALAADLLALRDGQPIGPAQLVHADLAGNVLLDGAGAPVVIDVAPYWRPMLWADAVCVLDLVRWFGADPGLLRDWTAGARRQAMIRAAVFRVLSDIDPDVERYRCTLESLLGK</sequence>
<dbReference type="Proteomes" id="UP000271678">
    <property type="component" value="Unassembled WGS sequence"/>
</dbReference>
<dbReference type="EMBL" id="RJJQ01000004">
    <property type="protein sequence ID" value="RNI23992.1"/>
    <property type="molecule type" value="Genomic_DNA"/>
</dbReference>
<organism evidence="1 2">
    <name type="scientific">Flexivirga caeni</name>
    <dbReference type="NCBI Taxonomy" id="2294115"/>
    <lineage>
        <taxon>Bacteria</taxon>
        <taxon>Bacillati</taxon>
        <taxon>Actinomycetota</taxon>
        <taxon>Actinomycetes</taxon>
        <taxon>Micrococcales</taxon>
        <taxon>Dermacoccaceae</taxon>
        <taxon>Flexivirga</taxon>
    </lineage>
</organism>
<accession>A0A3M9MEI6</accession>
<evidence type="ECO:0000313" key="1">
    <source>
        <dbReference type="EMBL" id="RNI23992.1"/>
    </source>
</evidence>
<keyword evidence="2" id="KW-1185">Reference proteome</keyword>